<feature type="domain" description="Histidine kinase/HSP90-like ATPase" evidence="8">
    <location>
        <begin position="260"/>
        <end position="380"/>
    </location>
</feature>
<keyword evidence="6" id="KW-0902">Two-component regulatory system</keyword>
<reference evidence="9 10" key="1">
    <citation type="journal article" date="2023" name="Int. J. Syst. Evol. Microbiol.">
        <title>Arthrobacter vasquezii sp. nov., isolated from a soil sample from Union Glacier, Antarctica.</title>
        <authorList>
            <person name="Valenzuela-Ibaceta F."/>
            <person name="Carrasco V."/>
            <person name="Lagos-Moraga S."/>
            <person name="Dietz-Vargas C."/>
            <person name="Navarro C.A."/>
            <person name="Perez-Donoso J.M."/>
        </authorList>
    </citation>
    <scope>NUCLEOTIDE SEQUENCE [LARGE SCALE GENOMIC DNA]</scope>
    <source>
        <strain evidence="9 10">EH-1B-1</strain>
    </source>
</reference>
<dbReference type="PANTHER" id="PTHR45453:SF1">
    <property type="entry name" value="PHOSPHATE REGULON SENSOR PROTEIN PHOR"/>
    <property type="match status" value="1"/>
</dbReference>
<evidence type="ECO:0000256" key="3">
    <source>
        <dbReference type="ARBA" id="ARBA00022553"/>
    </source>
</evidence>
<evidence type="ECO:0000313" key="10">
    <source>
        <dbReference type="Proteomes" id="UP001220456"/>
    </source>
</evidence>
<comment type="caution">
    <text evidence="9">The sequence shown here is derived from an EMBL/GenBank/DDBJ whole genome shotgun (WGS) entry which is preliminary data.</text>
</comment>
<evidence type="ECO:0000256" key="4">
    <source>
        <dbReference type="ARBA" id="ARBA00022679"/>
    </source>
</evidence>
<dbReference type="InterPro" id="IPR036890">
    <property type="entry name" value="HATPase_C_sf"/>
</dbReference>
<dbReference type="Gene3D" id="3.30.565.10">
    <property type="entry name" value="Histidine kinase-like ATPase, C-terminal domain"/>
    <property type="match status" value="1"/>
</dbReference>
<dbReference type="InterPro" id="IPR003594">
    <property type="entry name" value="HATPase_dom"/>
</dbReference>
<evidence type="ECO:0000256" key="2">
    <source>
        <dbReference type="ARBA" id="ARBA00012438"/>
    </source>
</evidence>
<accession>A0ABT6CTW9</accession>
<keyword evidence="9" id="KW-0067">ATP-binding</keyword>
<evidence type="ECO:0000313" key="9">
    <source>
        <dbReference type="EMBL" id="MDF9277478.1"/>
    </source>
</evidence>
<sequence>MTNSPWNLFPYPTYSEGVFLNGSVMAVHDDCRTCSSMPCLNDKTVKPGDVQQCRFGLCFSRIDTERLVLGFVGDGLQNPTSRTKRRYRDKTEKRVKVEHVETAVARAISLGPGVVRDFEQDKAAVVERLSRDPELQKAIAGDLRRDFDQDFNRSHDFLQLTKLVRGNAEALLAEVAPGVDVVTAAETHKEQGAIYFTTELMLMKMNSLKFLSHVNSAFGGEEKFQIHPFVLKHVRIYDWQAKQKSMSVQVYGNCRARVTYNTEAISAIIQAYLDNMVKYAPAGSSSSVVFAEKADSVTITFSSLGPKIEKNETKSIFLAGIRASAARAMATGGQGVGLAAAKVVADALQIQLSVTQSETEDERFRTKFSTSFAVTFQTQP</sequence>
<evidence type="ECO:0000256" key="6">
    <source>
        <dbReference type="ARBA" id="ARBA00023012"/>
    </source>
</evidence>
<dbReference type="EMBL" id="JAROKN010000011">
    <property type="protein sequence ID" value="MDF9277478.1"/>
    <property type="molecule type" value="Genomic_DNA"/>
</dbReference>
<evidence type="ECO:0000256" key="7">
    <source>
        <dbReference type="ARBA" id="ARBA00039401"/>
    </source>
</evidence>
<name>A0ABT6CTW9_9MICC</name>
<dbReference type="SMART" id="SM00387">
    <property type="entry name" value="HATPase_c"/>
    <property type="match status" value="1"/>
</dbReference>
<keyword evidence="10" id="KW-1185">Reference proteome</keyword>
<dbReference type="InterPro" id="IPR050351">
    <property type="entry name" value="BphY/WalK/GraS-like"/>
</dbReference>
<evidence type="ECO:0000259" key="8">
    <source>
        <dbReference type="SMART" id="SM00387"/>
    </source>
</evidence>
<dbReference type="Proteomes" id="UP001220456">
    <property type="component" value="Unassembled WGS sequence"/>
</dbReference>
<dbReference type="EC" id="2.7.13.3" evidence="2"/>
<evidence type="ECO:0000256" key="5">
    <source>
        <dbReference type="ARBA" id="ARBA00022777"/>
    </source>
</evidence>
<keyword evidence="9" id="KW-0547">Nucleotide-binding</keyword>
<dbReference type="SUPFAM" id="SSF55874">
    <property type="entry name" value="ATPase domain of HSP90 chaperone/DNA topoisomerase II/histidine kinase"/>
    <property type="match status" value="1"/>
</dbReference>
<dbReference type="RefSeq" id="WP_277358025.1">
    <property type="nucleotide sequence ID" value="NZ_JAROKN010000011.1"/>
</dbReference>
<proteinExistence type="predicted"/>
<dbReference type="Pfam" id="PF02518">
    <property type="entry name" value="HATPase_c"/>
    <property type="match status" value="1"/>
</dbReference>
<dbReference type="PANTHER" id="PTHR45453">
    <property type="entry name" value="PHOSPHATE REGULON SENSOR PROTEIN PHOR"/>
    <property type="match status" value="1"/>
</dbReference>
<dbReference type="GO" id="GO:0005524">
    <property type="term" value="F:ATP binding"/>
    <property type="evidence" value="ECO:0007669"/>
    <property type="project" value="UniProtKB-KW"/>
</dbReference>
<comment type="catalytic activity">
    <reaction evidence="1">
        <text>ATP + protein L-histidine = ADP + protein N-phospho-L-histidine.</text>
        <dbReference type="EC" id="2.7.13.3"/>
    </reaction>
</comment>
<keyword evidence="3" id="KW-0597">Phosphoprotein</keyword>
<organism evidence="9 10">
    <name type="scientific">Arthrobacter vasquezii</name>
    <dbReference type="NCBI Taxonomy" id="2977629"/>
    <lineage>
        <taxon>Bacteria</taxon>
        <taxon>Bacillati</taxon>
        <taxon>Actinomycetota</taxon>
        <taxon>Actinomycetes</taxon>
        <taxon>Micrococcales</taxon>
        <taxon>Micrococcaceae</taxon>
        <taxon>Arthrobacter</taxon>
    </lineage>
</organism>
<evidence type="ECO:0000256" key="1">
    <source>
        <dbReference type="ARBA" id="ARBA00000085"/>
    </source>
</evidence>
<keyword evidence="4" id="KW-0808">Transferase</keyword>
<gene>
    <name evidence="9" type="ORF">P4U43_06685</name>
</gene>
<keyword evidence="5" id="KW-0418">Kinase</keyword>
<protein>
    <recommendedName>
        <fullName evidence="7">Sensor-like histidine kinase SenX3</fullName>
        <ecNumber evidence="2">2.7.13.3</ecNumber>
    </recommendedName>
</protein>